<dbReference type="EMBL" id="SLWB01000007">
    <property type="protein sequence ID" value="TCN67554.1"/>
    <property type="molecule type" value="Genomic_DNA"/>
</dbReference>
<evidence type="ECO:0000259" key="8">
    <source>
        <dbReference type="PROSITE" id="PS51085"/>
    </source>
</evidence>
<dbReference type="InterPro" id="IPR017900">
    <property type="entry name" value="4Fe4S_Fe_S_CS"/>
</dbReference>
<dbReference type="RefSeq" id="WP_131839195.1">
    <property type="nucleotide sequence ID" value="NZ_SLWB01000007.1"/>
</dbReference>
<organism evidence="11 12">
    <name type="scientific">Acetobacteroides hydrogenigenes</name>
    <dbReference type="NCBI Taxonomy" id="979970"/>
    <lineage>
        <taxon>Bacteria</taxon>
        <taxon>Pseudomonadati</taxon>
        <taxon>Bacteroidota</taxon>
        <taxon>Bacteroidia</taxon>
        <taxon>Bacteroidales</taxon>
        <taxon>Rikenellaceae</taxon>
        <taxon>Acetobacteroides</taxon>
    </lineage>
</organism>
<dbReference type="CDD" id="cd00207">
    <property type="entry name" value="fer2"/>
    <property type="match status" value="1"/>
</dbReference>
<dbReference type="FunFam" id="3.10.20.740:FF:000005">
    <property type="entry name" value="NADH:ubiquinone oxidoreductase subunit"/>
    <property type="match status" value="1"/>
</dbReference>
<dbReference type="InterPro" id="IPR019574">
    <property type="entry name" value="NADH_UbQ_OxRdtase_Gsu_4Fe4S-bd"/>
</dbReference>
<dbReference type="PROSITE" id="PS51085">
    <property type="entry name" value="2FE2S_FER_2"/>
    <property type="match status" value="1"/>
</dbReference>
<sequence>METIKLTIDNCQIEVEKGTTIYKAAKKIGIDIPVLCYMNLEHLNIENKPAGCRICVVEVEGRKNLAPSCSTECLNGMVVKTNTMRVLNARKTVLELILSDHPKDCLTCPKSGRCDLQDMAVRLGVRQIPGQEFAEMSTYKVDFSPSIIRDMDKCIMCRRCETMCNDFQTVGALGAINRGFMSVVAPAFEQDLQKSPCTYCGQCVAVCPTGALTEVDHTPKVVRELANPKKTVIVQTAPAVRAALGEEFGMEAGTLVTGKLAAALRRLGFDYVFDTDFAADLTIMEEGTELLGRISKFMEGDKNVKLPILTSCCPGWVNFFETNYPDMLNVPSTARSPQQMFGAIAKTYFANKIGVKREDLVVVSIMPCLAKKYECQREEFSVNGNPDVDYALSTRELAHLIKEANINFNDLPDEDFDHPLGESTGAAVIFGATGGVIEAATRTAYEVFTKKTLEKVDFHQLRGMDGIRSATVDFNGTPIRIGIAHGLGNARKLLDRIRSGEEQYHAIEVMACPGGCIGGGGQPLHHGDASVLTARTMAIYREDANKPIRKSHENPYITALYNEFLGHPMSEKAHHLLHTHYFDKSQSEIIITNE</sequence>
<dbReference type="Proteomes" id="UP000294830">
    <property type="component" value="Unassembled WGS sequence"/>
</dbReference>
<evidence type="ECO:0000256" key="3">
    <source>
        <dbReference type="ARBA" id="ARBA00022723"/>
    </source>
</evidence>
<dbReference type="NCBIfam" id="TIGR02512">
    <property type="entry name" value="FeFe_hydrog_A"/>
    <property type="match status" value="1"/>
</dbReference>
<dbReference type="Gene3D" id="3.10.20.740">
    <property type="match status" value="1"/>
</dbReference>
<dbReference type="GO" id="GO:0008901">
    <property type="term" value="F:ferredoxin hydrogenase activity"/>
    <property type="evidence" value="ECO:0007669"/>
    <property type="project" value="InterPro"/>
</dbReference>
<dbReference type="InterPro" id="IPR004108">
    <property type="entry name" value="Fe_hydrogenase_lsu_C"/>
</dbReference>
<dbReference type="OrthoDB" id="9805142at2"/>
<dbReference type="InterPro" id="IPR009016">
    <property type="entry name" value="Fe_hydrogenase"/>
</dbReference>
<keyword evidence="12" id="KW-1185">Reference proteome</keyword>
<dbReference type="Pfam" id="PF10588">
    <property type="entry name" value="NADH-G_4Fe-4S_3"/>
    <property type="match status" value="1"/>
</dbReference>
<dbReference type="GO" id="GO:0005506">
    <property type="term" value="F:iron ion binding"/>
    <property type="evidence" value="ECO:0007669"/>
    <property type="project" value="InterPro"/>
</dbReference>
<keyword evidence="6" id="KW-0408">Iron</keyword>
<dbReference type="PROSITE" id="PS51379">
    <property type="entry name" value="4FE4S_FER_2"/>
    <property type="match status" value="2"/>
</dbReference>
<dbReference type="FunFam" id="4.10.260.20:FF:000001">
    <property type="entry name" value="NADP-reducing hydrogenase subunit HndD"/>
    <property type="match status" value="1"/>
</dbReference>
<feature type="domain" description="4Fe-4S ferredoxin-type" evidence="9">
    <location>
        <begin position="145"/>
        <end position="164"/>
    </location>
</feature>
<dbReference type="InterPro" id="IPR036010">
    <property type="entry name" value="2Fe-2S_ferredoxin-like_sf"/>
</dbReference>
<evidence type="ECO:0000313" key="11">
    <source>
        <dbReference type="EMBL" id="TCN67554.1"/>
    </source>
</evidence>
<dbReference type="Pfam" id="PF22117">
    <property type="entry name" value="Fer4_Nqo3"/>
    <property type="match status" value="1"/>
</dbReference>
<dbReference type="InterPro" id="IPR013352">
    <property type="entry name" value="Fe_hydrogenase_subset"/>
</dbReference>
<protein>
    <submittedName>
        <fullName evidence="11">NADP-reducing hydrogenase subunit HndD</fullName>
    </submittedName>
</protein>
<evidence type="ECO:0000256" key="1">
    <source>
        <dbReference type="ARBA" id="ARBA00022485"/>
    </source>
</evidence>
<dbReference type="InterPro" id="IPR049830">
    <property type="entry name" value="HndD"/>
</dbReference>
<accession>A0A4R2EM69</accession>
<reference evidence="11 12" key="1">
    <citation type="submission" date="2019-03" db="EMBL/GenBank/DDBJ databases">
        <title>Genomic Encyclopedia of Archaeal and Bacterial Type Strains, Phase II (KMG-II): from individual species to whole genera.</title>
        <authorList>
            <person name="Goeker M."/>
        </authorList>
    </citation>
    <scope>NUCLEOTIDE SEQUENCE [LARGE SCALE GENOMIC DNA]</scope>
    <source>
        <strain evidence="11 12">RL-C</strain>
    </source>
</reference>
<dbReference type="NCBIfam" id="NF040763">
    <property type="entry name" value="FeFe_hydrog_A6"/>
    <property type="match status" value="1"/>
</dbReference>
<proteinExistence type="predicted"/>
<keyword evidence="3" id="KW-0479">Metal-binding</keyword>
<dbReference type="Gene3D" id="3.30.70.20">
    <property type="match status" value="1"/>
</dbReference>
<evidence type="ECO:0000256" key="6">
    <source>
        <dbReference type="ARBA" id="ARBA00023004"/>
    </source>
</evidence>
<dbReference type="InterPro" id="IPR036991">
    <property type="entry name" value="Fe_hydrogenase_ssu_sf"/>
</dbReference>
<dbReference type="Pfam" id="PF13510">
    <property type="entry name" value="Fer2_4"/>
    <property type="match status" value="1"/>
</dbReference>
<dbReference type="GO" id="GO:0051539">
    <property type="term" value="F:4 iron, 4 sulfur cluster binding"/>
    <property type="evidence" value="ECO:0007669"/>
    <property type="project" value="UniProtKB-KW"/>
</dbReference>
<dbReference type="InterPro" id="IPR001041">
    <property type="entry name" value="2Fe-2S_ferredoxin-type"/>
</dbReference>
<dbReference type="SUPFAM" id="SSF54862">
    <property type="entry name" value="4Fe-4S ferredoxins"/>
    <property type="match status" value="1"/>
</dbReference>
<dbReference type="InterPro" id="IPR050340">
    <property type="entry name" value="Cytosolic_Fe-S_CAF"/>
</dbReference>
<dbReference type="InterPro" id="IPR054351">
    <property type="entry name" value="NADH_UbQ_OxRdtase_ferredoxin"/>
</dbReference>
<evidence type="ECO:0000259" key="9">
    <source>
        <dbReference type="PROSITE" id="PS51379"/>
    </source>
</evidence>
<dbReference type="Gene3D" id="3.40.950.10">
    <property type="entry name" value="Fe-only Hydrogenase (Larger Subunit), Chain L, domain 3"/>
    <property type="match status" value="1"/>
</dbReference>
<feature type="domain" description="4Fe-4S His(Cys)3-ligated-type" evidence="10">
    <location>
        <begin position="85"/>
        <end position="124"/>
    </location>
</feature>
<dbReference type="InterPro" id="IPR003149">
    <property type="entry name" value="Fe_hydrogenase_ssu"/>
</dbReference>
<dbReference type="InterPro" id="IPR017896">
    <property type="entry name" value="4Fe4S_Fe-S-bd"/>
</dbReference>
<name>A0A4R2EM69_9BACT</name>
<dbReference type="FunFam" id="3.30.70.20:FF:000035">
    <property type="entry name" value="Iron hydrogenase 1"/>
    <property type="match status" value="1"/>
</dbReference>
<keyword evidence="1" id="KW-0004">4Fe-4S</keyword>
<evidence type="ECO:0000256" key="2">
    <source>
        <dbReference type="ARBA" id="ARBA00022714"/>
    </source>
</evidence>
<dbReference type="PANTHER" id="PTHR11615">
    <property type="entry name" value="NITRATE, FORMATE, IRON DEHYDROGENASE"/>
    <property type="match status" value="1"/>
</dbReference>
<dbReference type="SMART" id="SM00902">
    <property type="entry name" value="Fe_hyd_SSU"/>
    <property type="match status" value="1"/>
</dbReference>
<dbReference type="Pfam" id="PF02906">
    <property type="entry name" value="Fe_hyd_lg_C"/>
    <property type="match status" value="1"/>
</dbReference>
<dbReference type="GO" id="GO:0051537">
    <property type="term" value="F:2 iron, 2 sulfur cluster binding"/>
    <property type="evidence" value="ECO:0007669"/>
    <property type="project" value="UniProtKB-KW"/>
</dbReference>
<dbReference type="AlphaFoldDB" id="A0A4R2EM69"/>
<evidence type="ECO:0000256" key="7">
    <source>
        <dbReference type="ARBA" id="ARBA00023014"/>
    </source>
</evidence>
<feature type="domain" description="2Fe-2S ferredoxin-type" evidence="8">
    <location>
        <begin position="2"/>
        <end position="85"/>
    </location>
</feature>
<keyword evidence="4" id="KW-0677">Repeat</keyword>
<dbReference type="SUPFAM" id="SSF54292">
    <property type="entry name" value="2Fe-2S ferredoxin-like"/>
    <property type="match status" value="1"/>
</dbReference>
<comment type="caution">
    <text evidence="11">The sequence shown here is derived from an EMBL/GenBank/DDBJ whole genome shotgun (WGS) entry which is preliminary data.</text>
</comment>
<dbReference type="Gene3D" id="4.10.260.20">
    <property type="entry name" value="Iron hydrogenase, small subunit"/>
    <property type="match status" value="1"/>
</dbReference>
<dbReference type="Pfam" id="PF02256">
    <property type="entry name" value="Fe_hyd_SSU"/>
    <property type="match status" value="1"/>
</dbReference>
<evidence type="ECO:0000256" key="5">
    <source>
        <dbReference type="ARBA" id="ARBA00023002"/>
    </source>
</evidence>
<dbReference type="SUPFAM" id="SSF53920">
    <property type="entry name" value="Fe-only hydrogenase"/>
    <property type="match status" value="1"/>
</dbReference>
<evidence type="ECO:0000259" key="10">
    <source>
        <dbReference type="PROSITE" id="PS51839"/>
    </source>
</evidence>
<keyword evidence="2" id="KW-0001">2Fe-2S</keyword>
<dbReference type="Gene3D" id="3.40.50.1780">
    <property type="match status" value="1"/>
</dbReference>
<keyword evidence="7" id="KW-0411">Iron-sulfur</keyword>
<evidence type="ECO:0000256" key="4">
    <source>
        <dbReference type="ARBA" id="ARBA00022737"/>
    </source>
</evidence>
<dbReference type="PROSITE" id="PS51839">
    <property type="entry name" value="4FE4S_HC3"/>
    <property type="match status" value="1"/>
</dbReference>
<evidence type="ECO:0000313" key="12">
    <source>
        <dbReference type="Proteomes" id="UP000294830"/>
    </source>
</evidence>
<dbReference type="PROSITE" id="PS00198">
    <property type="entry name" value="4FE4S_FER_1"/>
    <property type="match status" value="1"/>
</dbReference>
<feature type="domain" description="4Fe-4S ferredoxin-type" evidence="9">
    <location>
        <begin position="186"/>
        <end position="217"/>
    </location>
</feature>
<keyword evidence="5" id="KW-0560">Oxidoreductase</keyword>
<gene>
    <name evidence="11" type="ORF">CLV25_10713</name>
</gene>
<dbReference type="SMART" id="SM00929">
    <property type="entry name" value="NADH-G_4Fe-4S_3"/>
    <property type="match status" value="1"/>
</dbReference>